<evidence type="ECO:0000256" key="3">
    <source>
        <dbReference type="ARBA" id="ARBA00022989"/>
    </source>
</evidence>
<feature type="transmembrane region" description="Helical" evidence="6">
    <location>
        <begin position="208"/>
        <end position="230"/>
    </location>
</feature>
<dbReference type="GO" id="GO:0016020">
    <property type="term" value="C:membrane"/>
    <property type="evidence" value="ECO:0007669"/>
    <property type="project" value="UniProtKB-SubCell"/>
</dbReference>
<feature type="domain" description="Rhodopsin" evidence="7">
    <location>
        <begin position="23"/>
        <end position="264"/>
    </location>
</feature>
<proteinExistence type="inferred from homology"/>
<name>W3XEW1_PESFW</name>
<feature type="transmembrane region" description="Helical" evidence="6">
    <location>
        <begin position="242"/>
        <end position="263"/>
    </location>
</feature>
<dbReference type="InterPro" id="IPR049326">
    <property type="entry name" value="Rhodopsin_dom_fungi"/>
</dbReference>
<dbReference type="OrthoDB" id="4329349at2759"/>
<dbReference type="GeneID" id="19267592"/>
<dbReference type="Proteomes" id="UP000030651">
    <property type="component" value="Unassembled WGS sequence"/>
</dbReference>
<evidence type="ECO:0000313" key="8">
    <source>
        <dbReference type="EMBL" id="ETS84554.1"/>
    </source>
</evidence>
<evidence type="ECO:0000256" key="4">
    <source>
        <dbReference type="ARBA" id="ARBA00023136"/>
    </source>
</evidence>
<dbReference type="InParanoid" id="W3XEW1"/>
<dbReference type="OMA" id="RNWQILP"/>
<protein>
    <recommendedName>
        <fullName evidence="7">Rhodopsin domain-containing protein</fullName>
    </recommendedName>
</protein>
<evidence type="ECO:0000256" key="6">
    <source>
        <dbReference type="SAM" id="Phobius"/>
    </source>
</evidence>
<dbReference type="PANTHER" id="PTHR33048:SF152">
    <property type="entry name" value="INTEGRAL MEMBRANE PROTEIN"/>
    <property type="match status" value="1"/>
</dbReference>
<reference evidence="9" key="1">
    <citation type="journal article" date="2015" name="BMC Genomics">
        <title>Genomic and transcriptomic analysis of the endophytic fungus Pestalotiopsis fici reveals its lifestyle and high potential for synthesis of natural products.</title>
        <authorList>
            <person name="Wang X."/>
            <person name="Zhang X."/>
            <person name="Liu L."/>
            <person name="Xiang M."/>
            <person name="Wang W."/>
            <person name="Sun X."/>
            <person name="Che Y."/>
            <person name="Guo L."/>
            <person name="Liu G."/>
            <person name="Guo L."/>
            <person name="Wang C."/>
            <person name="Yin W.B."/>
            <person name="Stadler M."/>
            <person name="Zhang X."/>
            <person name="Liu X."/>
        </authorList>
    </citation>
    <scope>NUCLEOTIDE SEQUENCE [LARGE SCALE GENOMIC DNA]</scope>
    <source>
        <strain evidence="9">W106-1 / CGMCC3.15140</strain>
    </source>
</reference>
<dbReference type="EMBL" id="KI912110">
    <property type="protein sequence ID" value="ETS84554.1"/>
    <property type="molecule type" value="Genomic_DNA"/>
</dbReference>
<evidence type="ECO:0000256" key="5">
    <source>
        <dbReference type="ARBA" id="ARBA00038359"/>
    </source>
</evidence>
<dbReference type="PANTHER" id="PTHR33048">
    <property type="entry name" value="PTH11-LIKE INTEGRAL MEMBRANE PROTEIN (AFU_ORTHOLOGUE AFUA_5G11245)"/>
    <property type="match status" value="1"/>
</dbReference>
<gene>
    <name evidence="8" type="ORF">PFICI_02579</name>
</gene>
<keyword evidence="4 6" id="KW-0472">Membrane</keyword>
<dbReference type="HOGENOM" id="CLU_019101_0_0_1"/>
<organism evidence="8 9">
    <name type="scientific">Pestalotiopsis fici (strain W106-1 / CGMCC3.15140)</name>
    <dbReference type="NCBI Taxonomy" id="1229662"/>
    <lineage>
        <taxon>Eukaryota</taxon>
        <taxon>Fungi</taxon>
        <taxon>Dikarya</taxon>
        <taxon>Ascomycota</taxon>
        <taxon>Pezizomycotina</taxon>
        <taxon>Sordariomycetes</taxon>
        <taxon>Xylariomycetidae</taxon>
        <taxon>Amphisphaeriales</taxon>
        <taxon>Sporocadaceae</taxon>
        <taxon>Pestalotiopsis</taxon>
    </lineage>
</organism>
<evidence type="ECO:0000256" key="1">
    <source>
        <dbReference type="ARBA" id="ARBA00004141"/>
    </source>
</evidence>
<keyword evidence="3 6" id="KW-1133">Transmembrane helix</keyword>
<evidence type="ECO:0000259" key="7">
    <source>
        <dbReference type="Pfam" id="PF20684"/>
    </source>
</evidence>
<dbReference type="KEGG" id="pfy:PFICI_02579"/>
<evidence type="ECO:0000313" key="9">
    <source>
        <dbReference type="Proteomes" id="UP000030651"/>
    </source>
</evidence>
<dbReference type="eggNOG" id="ENOG502SHJ2">
    <property type="taxonomic scope" value="Eukaryota"/>
</dbReference>
<dbReference type="AlphaFoldDB" id="W3XEW1"/>
<keyword evidence="9" id="KW-1185">Reference proteome</keyword>
<feature type="transmembrane region" description="Helical" evidence="6">
    <location>
        <begin position="123"/>
        <end position="144"/>
    </location>
</feature>
<dbReference type="RefSeq" id="XP_007829351.1">
    <property type="nucleotide sequence ID" value="XM_007831160.1"/>
</dbReference>
<accession>W3XEW1</accession>
<evidence type="ECO:0000256" key="2">
    <source>
        <dbReference type="ARBA" id="ARBA00022692"/>
    </source>
</evidence>
<dbReference type="Pfam" id="PF20684">
    <property type="entry name" value="Fung_rhodopsin"/>
    <property type="match status" value="1"/>
</dbReference>
<keyword evidence="2 6" id="KW-0812">Transmembrane</keyword>
<sequence length="342" mass="38624">MADNALVECRAEYAIGTLIFILRWFAQWRVRGALSWSWIDWFSISAWFWFTSLYIELEVICVLGAPVGFTQEMREALTPQQRISYEAGAKIMFSCFFILIFLVWSLKGCLIFLFLSLTRDTRLYRYVQIVGIITALACLMATITQATHCLPYHRNWQILPDPGRECSTGYTTNIVIATGNVLTDVLLLAVPFLMLRDVNMKFWRKIQIGFLLSLGLFVIAMAITRCVLSIGDTAAVALASSWAQREALVAIFAVNAPLINPILSMDFWRVTKRSSRDAPADDSDRQSARKERLGKPKFNDFTLYKMTNLETTSRESTTDLVDRTAVSLESAPGTAKTQVSTC</sequence>
<comment type="similarity">
    <text evidence="5">Belongs to the SAT4 family.</text>
</comment>
<dbReference type="InterPro" id="IPR052337">
    <property type="entry name" value="SAT4-like"/>
</dbReference>
<feature type="transmembrane region" description="Helical" evidence="6">
    <location>
        <begin position="91"/>
        <end position="117"/>
    </location>
</feature>
<comment type="subcellular location">
    <subcellularLocation>
        <location evidence="1">Membrane</location>
        <topology evidence="1">Multi-pass membrane protein</topology>
    </subcellularLocation>
</comment>